<feature type="compositionally biased region" description="Low complexity" evidence="1">
    <location>
        <begin position="51"/>
        <end position="123"/>
    </location>
</feature>
<evidence type="ECO:0000313" key="5">
    <source>
        <dbReference type="Proteomes" id="UP000536604"/>
    </source>
</evidence>
<feature type="transmembrane region" description="Helical" evidence="2">
    <location>
        <begin position="262"/>
        <end position="295"/>
    </location>
</feature>
<feature type="domain" description="Glycerophosphoryl diester phosphodiesterase membrane" evidence="3">
    <location>
        <begin position="310"/>
        <end position="436"/>
    </location>
</feature>
<evidence type="ECO:0000256" key="1">
    <source>
        <dbReference type="SAM" id="MobiDB-lite"/>
    </source>
</evidence>
<feature type="transmembrane region" description="Helical" evidence="2">
    <location>
        <begin position="220"/>
        <end position="242"/>
    </location>
</feature>
<feature type="compositionally biased region" description="Low complexity" evidence="1">
    <location>
        <begin position="12"/>
        <end position="36"/>
    </location>
</feature>
<evidence type="ECO:0000259" key="3">
    <source>
        <dbReference type="Pfam" id="PF10110"/>
    </source>
</evidence>
<feature type="transmembrane region" description="Helical" evidence="2">
    <location>
        <begin position="387"/>
        <end position="407"/>
    </location>
</feature>
<dbReference type="EMBL" id="JACHJO010000002">
    <property type="protein sequence ID" value="MBB6118755.1"/>
    <property type="molecule type" value="Genomic_DNA"/>
</dbReference>
<accession>A0A841IQ14</accession>
<keyword evidence="2" id="KW-1133">Transmembrane helix</keyword>
<dbReference type="AlphaFoldDB" id="A0A841IQ14"/>
<sequence length="466" mass="48076">MSQEDGHRDVPGENPGESAGSGASEPGAAADDWAAPGGDGRPASPPPAAPGPGFAAPGSGQAPPAPSYGAPQPGYGPPGAQWQQGQQPPYGHGAPGANVPPGYGPPGAQWQQGQQPPYGHGTQARPAAPRPGVVSLRPMTLGDVLNGAFTLIRHNPKTMVGLSLLVMSVAGIVSAFGMTGYMADYGLLMEQTLEDPYYSDPDNPLGISGWSLLGLLGGSLLTSLGLALVTGLLTVVVGMAVLGYKLGPGEAWTAVRGRIWPIIGLSVLQSLILFAALTAAVLVGFIGIFLSFAVVAVGNEVVGVLLLFAFIVVMFALGFAVYWWFAVRINFAMSALVLEGLGVGGALARSWRLTEGSRWRVFGILLLTTILAYFVVNILVSPFQIGGLLLSMGFPGVLWAAVVAGVLSFAGTTLAHAITAPFQVGVSTLLYVDLRMRREGLDLKLHSAVQSGRAVGPEIYLPGHSA</sequence>
<feature type="region of interest" description="Disordered" evidence="1">
    <location>
        <begin position="1"/>
        <end position="133"/>
    </location>
</feature>
<dbReference type="InterPro" id="IPR018476">
    <property type="entry name" value="GlyceroP-diester-Pdiesterase_M"/>
</dbReference>
<evidence type="ECO:0000256" key="2">
    <source>
        <dbReference type="SAM" id="Phobius"/>
    </source>
</evidence>
<name>A0A841IQ14_9ACTN</name>
<reference evidence="4 5" key="1">
    <citation type="submission" date="2020-08" db="EMBL/GenBank/DDBJ databases">
        <title>Genomic Encyclopedia of Type Strains, Phase III (KMG-III): the genomes of soil and plant-associated and newly described type strains.</title>
        <authorList>
            <person name="Whitman W."/>
        </authorList>
    </citation>
    <scope>NUCLEOTIDE SEQUENCE [LARGE SCALE GENOMIC DNA]</scope>
    <source>
        <strain evidence="4 5">CECT 8712</strain>
    </source>
</reference>
<feature type="compositionally biased region" description="Basic and acidic residues" evidence="1">
    <location>
        <begin position="1"/>
        <end position="11"/>
    </location>
</feature>
<dbReference type="Pfam" id="PF10110">
    <property type="entry name" value="GPDPase_memb"/>
    <property type="match status" value="1"/>
</dbReference>
<keyword evidence="2" id="KW-0472">Membrane</keyword>
<proteinExistence type="predicted"/>
<feature type="transmembrane region" description="Helical" evidence="2">
    <location>
        <begin position="160"/>
        <end position="183"/>
    </location>
</feature>
<keyword evidence="5" id="KW-1185">Reference proteome</keyword>
<feature type="transmembrane region" description="Helical" evidence="2">
    <location>
        <begin position="361"/>
        <end position="380"/>
    </location>
</feature>
<protein>
    <submittedName>
        <fullName evidence="4">MFS family permease</fullName>
    </submittedName>
</protein>
<feature type="transmembrane region" description="Helical" evidence="2">
    <location>
        <begin position="301"/>
        <end position="324"/>
    </location>
</feature>
<keyword evidence="2" id="KW-0812">Transmembrane</keyword>
<dbReference type="RefSeq" id="WP_184287319.1">
    <property type="nucleotide sequence ID" value="NZ_JACHJO010000002.1"/>
</dbReference>
<comment type="caution">
    <text evidence="4">The sequence shown here is derived from an EMBL/GenBank/DDBJ whole genome shotgun (WGS) entry which is preliminary data.</text>
</comment>
<gene>
    <name evidence="4" type="ORF">FHS13_000687</name>
</gene>
<dbReference type="Proteomes" id="UP000536604">
    <property type="component" value="Unassembled WGS sequence"/>
</dbReference>
<evidence type="ECO:0000313" key="4">
    <source>
        <dbReference type="EMBL" id="MBB6118755.1"/>
    </source>
</evidence>
<organism evidence="4 5">
    <name type="scientific">Nocardiopsis algeriensis</name>
    <dbReference type="NCBI Taxonomy" id="1478215"/>
    <lineage>
        <taxon>Bacteria</taxon>
        <taxon>Bacillati</taxon>
        <taxon>Actinomycetota</taxon>
        <taxon>Actinomycetes</taxon>
        <taxon>Streptosporangiales</taxon>
        <taxon>Nocardiopsidaceae</taxon>
        <taxon>Nocardiopsis</taxon>
    </lineage>
</organism>